<keyword evidence="4" id="KW-1185">Reference proteome</keyword>
<dbReference type="GO" id="GO:0008270">
    <property type="term" value="F:zinc ion binding"/>
    <property type="evidence" value="ECO:0007669"/>
    <property type="project" value="UniProtKB-KW"/>
</dbReference>
<evidence type="ECO:0000313" key="3">
    <source>
        <dbReference type="EMBL" id="KAG0305482.1"/>
    </source>
</evidence>
<protein>
    <recommendedName>
        <fullName evidence="2">CCHC-type domain-containing protein</fullName>
    </recommendedName>
</protein>
<evidence type="ECO:0000259" key="2">
    <source>
        <dbReference type="PROSITE" id="PS50158"/>
    </source>
</evidence>
<keyword evidence="1" id="KW-0479">Metal-binding</keyword>
<dbReference type="InterPro" id="IPR001878">
    <property type="entry name" value="Znf_CCHC"/>
</dbReference>
<gene>
    <name evidence="3" type="ORF">BGZ99_002051</name>
</gene>
<sequence length="230" mass="26398">EEIRAHKESIRKITDTREYFCLEEFKTLTITFDKQHYLSSEVAPIIRDSFPTVVSMDDTNQGVLVLSFGSKDETDAIHAAPLPACPIPIQLHRTMQSIGTQIHIRVDDPMLLLAEERIKELDRVFGEYGRIIHLRFDYLKDTPVLFPSFSFTLELKEGSPPDVMIPRIAYFGGRSPTLFHWRGYQYCHRCGSDAHIKRRCPYPQDHQPRCGPSPILARAFLPPNTSTNLN</sequence>
<dbReference type="GO" id="GO:0003676">
    <property type="term" value="F:nucleic acid binding"/>
    <property type="evidence" value="ECO:0007669"/>
    <property type="project" value="InterPro"/>
</dbReference>
<reference evidence="3" key="1">
    <citation type="journal article" date="2020" name="Fungal Divers.">
        <title>Resolving the Mortierellaceae phylogeny through synthesis of multi-gene phylogenetics and phylogenomics.</title>
        <authorList>
            <person name="Vandepol N."/>
            <person name="Liber J."/>
            <person name="Desiro A."/>
            <person name="Na H."/>
            <person name="Kennedy M."/>
            <person name="Barry K."/>
            <person name="Grigoriev I.V."/>
            <person name="Miller A.N."/>
            <person name="O'Donnell K."/>
            <person name="Stajich J.E."/>
            <person name="Bonito G."/>
        </authorList>
    </citation>
    <scope>NUCLEOTIDE SEQUENCE</scope>
    <source>
        <strain evidence="3">REB-010B</strain>
    </source>
</reference>
<comment type="caution">
    <text evidence="3">The sequence shown here is derived from an EMBL/GenBank/DDBJ whole genome shotgun (WGS) entry which is preliminary data.</text>
</comment>
<feature type="non-terminal residue" evidence="3">
    <location>
        <position position="1"/>
    </location>
</feature>
<dbReference type="EMBL" id="JAAAIP010001579">
    <property type="protein sequence ID" value="KAG0305482.1"/>
    <property type="molecule type" value="Genomic_DNA"/>
</dbReference>
<feature type="domain" description="CCHC-type" evidence="2">
    <location>
        <begin position="187"/>
        <end position="201"/>
    </location>
</feature>
<dbReference type="Proteomes" id="UP000738325">
    <property type="component" value="Unassembled WGS sequence"/>
</dbReference>
<evidence type="ECO:0000313" key="4">
    <source>
        <dbReference type="Proteomes" id="UP000738325"/>
    </source>
</evidence>
<keyword evidence="1" id="KW-0862">Zinc</keyword>
<organism evidence="3 4">
    <name type="scientific">Dissophora globulifera</name>
    <dbReference type="NCBI Taxonomy" id="979702"/>
    <lineage>
        <taxon>Eukaryota</taxon>
        <taxon>Fungi</taxon>
        <taxon>Fungi incertae sedis</taxon>
        <taxon>Mucoromycota</taxon>
        <taxon>Mortierellomycotina</taxon>
        <taxon>Mortierellomycetes</taxon>
        <taxon>Mortierellales</taxon>
        <taxon>Mortierellaceae</taxon>
        <taxon>Dissophora</taxon>
    </lineage>
</organism>
<proteinExistence type="predicted"/>
<dbReference type="PROSITE" id="PS50158">
    <property type="entry name" value="ZF_CCHC"/>
    <property type="match status" value="1"/>
</dbReference>
<keyword evidence="1" id="KW-0863">Zinc-finger</keyword>
<name>A0A9P6QWX8_9FUNG</name>
<evidence type="ECO:0000256" key="1">
    <source>
        <dbReference type="PROSITE-ProRule" id="PRU00047"/>
    </source>
</evidence>
<accession>A0A9P6QWX8</accession>
<dbReference type="OrthoDB" id="2449117at2759"/>
<dbReference type="AlphaFoldDB" id="A0A9P6QWX8"/>